<accession>A0A2I0B9I8</accession>
<protein>
    <submittedName>
        <fullName evidence="2">DNA polymerase zeta subunit</fullName>
        <ecNumber evidence="2">2.7.7.7</ecNumber>
    </submittedName>
</protein>
<dbReference type="STRING" id="1088818.A0A2I0B9I8"/>
<dbReference type="EMBL" id="KZ451903">
    <property type="protein sequence ID" value="PKA64463.1"/>
    <property type="molecule type" value="Genomic_DNA"/>
</dbReference>
<feature type="region of interest" description="Disordered" evidence="1">
    <location>
        <begin position="84"/>
        <end position="163"/>
    </location>
</feature>
<dbReference type="Proteomes" id="UP000236161">
    <property type="component" value="Unassembled WGS sequence"/>
</dbReference>
<keyword evidence="2" id="KW-0808">Transferase</keyword>
<dbReference type="EC" id="2.7.7.7" evidence="2"/>
<feature type="compositionally biased region" description="Basic residues" evidence="1">
    <location>
        <begin position="124"/>
        <end position="139"/>
    </location>
</feature>
<keyword evidence="3" id="KW-1185">Reference proteome</keyword>
<evidence type="ECO:0000313" key="2">
    <source>
        <dbReference type="EMBL" id="PKA64463.1"/>
    </source>
</evidence>
<organism evidence="2 3">
    <name type="scientific">Apostasia shenzhenica</name>
    <dbReference type="NCBI Taxonomy" id="1088818"/>
    <lineage>
        <taxon>Eukaryota</taxon>
        <taxon>Viridiplantae</taxon>
        <taxon>Streptophyta</taxon>
        <taxon>Embryophyta</taxon>
        <taxon>Tracheophyta</taxon>
        <taxon>Spermatophyta</taxon>
        <taxon>Magnoliopsida</taxon>
        <taxon>Liliopsida</taxon>
        <taxon>Asparagales</taxon>
        <taxon>Orchidaceae</taxon>
        <taxon>Apostasioideae</taxon>
        <taxon>Apostasia</taxon>
    </lineage>
</organism>
<keyword evidence="2" id="KW-0548">Nucleotidyltransferase</keyword>
<name>A0A2I0B9I8_9ASPA</name>
<evidence type="ECO:0000256" key="1">
    <source>
        <dbReference type="SAM" id="MobiDB-lite"/>
    </source>
</evidence>
<feature type="compositionally biased region" description="Low complexity" evidence="1">
    <location>
        <begin position="84"/>
        <end position="93"/>
    </location>
</feature>
<dbReference type="GO" id="GO:0003887">
    <property type="term" value="F:DNA-directed DNA polymerase activity"/>
    <property type="evidence" value="ECO:0007669"/>
    <property type="project" value="UniProtKB-EC"/>
</dbReference>
<sequence length="322" mass="36010">MSGPRILLSHRLRSSGKTYNPFSPIFLQSSSFNDSSNQSNFLLQKGVSFVADGDSKPAKPKSLSSIFRKKTSFIKKDLSSLFAGSSSVSQSKKSPSRPNHVRAENGKRKEYKHPPSGSLSASQSKKRPSRPKHVKAQNGKRKEYNQPSSSICRHPEEDMKRFPEKISPEASALLVRFYEQGYLKVGPDQVPTNRSSRWFIRGAAERFGQQHQDISKWLSGSDLKNVALLGCPSTERKTTLAAKRLRSFFCIQEDIICRGCKLKTSCKFADQKVLKVNEVSLAAVMRLITMLAFDDTPQQLSVPDDVKLSVDKLLKEVVNLSE</sequence>
<evidence type="ECO:0000313" key="3">
    <source>
        <dbReference type="Proteomes" id="UP000236161"/>
    </source>
</evidence>
<dbReference type="AlphaFoldDB" id="A0A2I0B9I8"/>
<reference evidence="2 3" key="1">
    <citation type="journal article" date="2017" name="Nature">
        <title>The Apostasia genome and the evolution of orchids.</title>
        <authorList>
            <person name="Zhang G.Q."/>
            <person name="Liu K.W."/>
            <person name="Li Z."/>
            <person name="Lohaus R."/>
            <person name="Hsiao Y.Y."/>
            <person name="Niu S.C."/>
            <person name="Wang J.Y."/>
            <person name="Lin Y.C."/>
            <person name="Xu Q."/>
            <person name="Chen L.J."/>
            <person name="Yoshida K."/>
            <person name="Fujiwara S."/>
            <person name="Wang Z.W."/>
            <person name="Zhang Y.Q."/>
            <person name="Mitsuda N."/>
            <person name="Wang M."/>
            <person name="Liu G.H."/>
            <person name="Pecoraro L."/>
            <person name="Huang H.X."/>
            <person name="Xiao X.J."/>
            <person name="Lin M."/>
            <person name="Wu X.Y."/>
            <person name="Wu W.L."/>
            <person name="Chen Y.Y."/>
            <person name="Chang S.B."/>
            <person name="Sakamoto S."/>
            <person name="Ohme-Takagi M."/>
            <person name="Yagi M."/>
            <person name="Zeng S.J."/>
            <person name="Shen C.Y."/>
            <person name="Yeh C.M."/>
            <person name="Luo Y.B."/>
            <person name="Tsai W.C."/>
            <person name="Van de Peer Y."/>
            <person name="Liu Z.J."/>
        </authorList>
    </citation>
    <scope>NUCLEOTIDE SEQUENCE [LARGE SCALE GENOMIC DNA]</scope>
    <source>
        <strain evidence="3">cv. Shenzhen</strain>
        <tissue evidence="2">Stem</tissue>
    </source>
</reference>
<gene>
    <name evidence="2" type="ORF">AXF42_Ash007208</name>
</gene>
<dbReference type="OrthoDB" id="974159at2759"/>
<proteinExistence type="predicted"/>
<feature type="compositionally biased region" description="Basic and acidic residues" evidence="1">
    <location>
        <begin position="153"/>
        <end position="163"/>
    </location>
</feature>